<evidence type="ECO:0000256" key="2">
    <source>
        <dbReference type="ARBA" id="ARBA00022475"/>
    </source>
</evidence>
<feature type="transmembrane region" description="Helical" evidence="6">
    <location>
        <begin position="50"/>
        <end position="70"/>
    </location>
</feature>
<dbReference type="PANTHER" id="PTHR33545">
    <property type="entry name" value="UPF0750 MEMBRANE PROTEIN YITT-RELATED"/>
    <property type="match status" value="1"/>
</dbReference>
<evidence type="ECO:0000313" key="8">
    <source>
        <dbReference type="EMBL" id="AEE95435.1"/>
    </source>
</evidence>
<comment type="subcellular location">
    <subcellularLocation>
        <location evidence="1">Cell membrane</location>
        <topology evidence="1">Multi-pass membrane protein</topology>
    </subcellularLocation>
</comment>
<reference evidence="8 9" key="2">
    <citation type="journal article" date="2011" name="Stand. Genomic Sci.">
        <title>Complete genome sequence of Mahella australiensis type strain (50-1 BON).</title>
        <authorList>
            <person name="Sikorski J."/>
            <person name="Teshima H."/>
            <person name="Nolan M."/>
            <person name="Lucas S."/>
            <person name="Hammon N."/>
            <person name="Deshpande S."/>
            <person name="Cheng J.F."/>
            <person name="Pitluck S."/>
            <person name="Liolios K."/>
            <person name="Pagani I."/>
            <person name="Ivanova N."/>
            <person name="Huntemann M."/>
            <person name="Mavromatis K."/>
            <person name="Ovchinikova G."/>
            <person name="Pati A."/>
            <person name="Tapia R."/>
            <person name="Han C."/>
            <person name="Goodwin L."/>
            <person name="Chen A."/>
            <person name="Palaniappan K."/>
            <person name="Land M."/>
            <person name="Hauser L."/>
            <person name="Ngatchou-Djao O.D."/>
            <person name="Rohde M."/>
            <person name="Pukall R."/>
            <person name="Spring S."/>
            <person name="Abt B."/>
            <person name="Goker M."/>
            <person name="Detter J.C."/>
            <person name="Woyke T."/>
            <person name="Bristow J."/>
            <person name="Markowitz V."/>
            <person name="Hugenholtz P."/>
            <person name="Eisen J.A."/>
            <person name="Kyrpides N.C."/>
            <person name="Klenk H.P."/>
            <person name="Lapidus A."/>
        </authorList>
    </citation>
    <scope>NUCLEOTIDE SEQUENCE [LARGE SCALE GENOMIC DNA]</scope>
    <source>
        <strain evidence="9">DSM 15567 / CIP 107919 / 50-1 BON</strain>
    </source>
</reference>
<feature type="transmembrane region" description="Helical" evidence="6">
    <location>
        <begin position="144"/>
        <end position="165"/>
    </location>
</feature>
<gene>
    <name evidence="8" type="ordered locus">Mahau_0217</name>
</gene>
<evidence type="ECO:0000256" key="1">
    <source>
        <dbReference type="ARBA" id="ARBA00004651"/>
    </source>
</evidence>
<dbReference type="InterPro" id="IPR051461">
    <property type="entry name" value="UPF0750_membrane"/>
</dbReference>
<keyword evidence="2" id="KW-1003">Cell membrane</keyword>
<dbReference type="eggNOG" id="COG1284">
    <property type="taxonomic scope" value="Bacteria"/>
</dbReference>
<keyword evidence="5 6" id="KW-0472">Membrane</keyword>
<dbReference type="CDD" id="cd16380">
    <property type="entry name" value="YitT_C"/>
    <property type="match status" value="1"/>
</dbReference>
<feature type="transmembrane region" description="Helical" evidence="6">
    <location>
        <begin position="171"/>
        <end position="189"/>
    </location>
</feature>
<evidence type="ECO:0000313" key="9">
    <source>
        <dbReference type="Proteomes" id="UP000008457"/>
    </source>
</evidence>
<evidence type="ECO:0000256" key="4">
    <source>
        <dbReference type="ARBA" id="ARBA00022989"/>
    </source>
</evidence>
<dbReference type="InterPro" id="IPR015867">
    <property type="entry name" value="N-reg_PII/ATP_PRibTrfase_C"/>
</dbReference>
<keyword evidence="3 6" id="KW-0812">Transmembrane</keyword>
<sequence length="282" mass="30889">MRWDKTNVKKAVYIIIGAFIYAIGINAFLVPQRFLTGGFAGIAMLLYYLVKWPVGVTVFIMNIPLFALSFKYISGRFVIFSLIGMIALSACLSLTEGWAMHLEDPLLASIFGGAIAGLGTGIVLRQRGSLGGTDIISVLINKYFSFDIGTITAILNGIILVAALIASDITVVLYSAASIFVSSQFIDGVQAGLNRRKTAFIVTDHPDEIAARIIEKMHRGVTFLHGEGAYTHQQKKIIYCDVTTMEVARLKEIVKKIDDQAFMTIMDAREVLGQGFSLEDSF</sequence>
<dbReference type="PIRSF" id="PIRSF006483">
    <property type="entry name" value="Membrane_protein_YitT"/>
    <property type="match status" value="1"/>
</dbReference>
<dbReference type="Pfam" id="PF02588">
    <property type="entry name" value="YitT_membrane"/>
    <property type="match status" value="1"/>
</dbReference>
<dbReference type="GO" id="GO:0005886">
    <property type="term" value="C:plasma membrane"/>
    <property type="evidence" value="ECO:0007669"/>
    <property type="project" value="UniProtKB-SubCell"/>
</dbReference>
<dbReference type="PANTHER" id="PTHR33545:SF5">
    <property type="entry name" value="UPF0750 MEMBRANE PROTEIN YITT"/>
    <property type="match status" value="1"/>
</dbReference>
<dbReference type="AlphaFoldDB" id="F3ZWK0"/>
<dbReference type="RefSeq" id="WP_013779869.1">
    <property type="nucleotide sequence ID" value="NC_015520.1"/>
</dbReference>
<proteinExistence type="predicted"/>
<dbReference type="KEGG" id="mas:Mahau_0217"/>
<dbReference type="InterPro" id="IPR003740">
    <property type="entry name" value="YitT"/>
</dbReference>
<evidence type="ECO:0000259" key="7">
    <source>
        <dbReference type="Pfam" id="PF10035"/>
    </source>
</evidence>
<keyword evidence="9" id="KW-1185">Reference proteome</keyword>
<evidence type="ECO:0000256" key="5">
    <source>
        <dbReference type="ARBA" id="ARBA00023136"/>
    </source>
</evidence>
<dbReference type="STRING" id="697281.Mahau_0217"/>
<dbReference type="Pfam" id="PF10035">
    <property type="entry name" value="DUF2179"/>
    <property type="match status" value="1"/>
</dbReference>
<accession>F3ZWK0</accession>
<keyword evidence="4 6" id="KW-1133">Transmembrane helix</keyword>
<feature type="domain" description="DUF2179" evidence="7">
    <location>
        <begin position="219"/>
        <end position="273"/>
    </location>
</feature>
<protein>
    <recommendedName>
        <fullName evidence="7">DUF2179 domain-containing protein</fullName>
    </recommendedName>
</protein>
<feature type="transmembrane region" description="Helical" evidence="6">
    <location>
        <begin position="77"/>
        <end position="100"/>
    </location>
</feature>
<name>F3ZWK0_MAHA5</name>
<evidence type="ECO:0000256" key="6">
    <source>
        <dbReference type="SAM" id="Phobius"/>
    </source>
</evidence>
<dbReference type="HOGENOM" id="CLU_063199_1_1_9"/>
<dbReference type="InterPro" id="IPR019264">
    <property type="entry name" value="DUF2179"/>
</dbReference>
<dbReference type="Proteomes" id="UP000008457">
    <property type="component" value="Chromosome"/>
</dbReference>
<feature type="transmembrane region" description="Helical" evidence="6">
    <location>
        <begin position="106"/>
        <end position="124"/>
    </location>
</feature>
<dbReference type="Gene3D" id="3.30.70.120">
    <property type="match status" value="1"/>
</dbReference>
<reference evidence="9" key="1">
    <citation type="submission" date="2010-11" db="EMBL/GenBank/DDBJ databases">
        <title>The complete genome of Mahella australiensis DSM 15567.</title>
        <authorList>
            <consortium name="US DOE Joint Genome Institute (JGI-PGF)"/>
            <person name="Lucas S."/>
            <person name="Copeland A."/>
            <person name="Lapidus A."/>
            <person name="Bruce D."/>
            <person name="Goodwin L."/>
            <person name="Pitluck S."/>
            <person name="Kyrpides N."/>
            <person name="Mavromatis K."/>
            <person name="Pagani I."/>
            <person name="Ivanova N."/>
            <person name="Teshima H."/>
            <person name="Brettin T."/>
            <person name="Detter J.C."/>
            <person name="Han C."/>
            <person name="Tapia R."/>
            <person name="Land M."/>
            <person name="Hauser L."/>
            <person name="Markowitz V."/>
            <person name="Cheng J.-F."/>
            <person name="Hugenholtz P."/>
            <person name="Woyke T."/>
            <person name="Wu D."/>
            <person name="Spring S."/>
            <person name="Pukall R."/>
            <person name="Steenblock K."/>
            <person name="Schneider S."/>
            <person name="Klenk H.-P."/>
            <person name="Eisen J.A."/>
        </authorList>
    </citation>
    <scope>NUCLEOTIDE SEQUENCE [LARGE SCALE GENOMIC DNA]</scope>
    <source>
        <strain evidence="9">DSM 15567 / CIP 107919 / 50-1 BON</strain>
    </source>
</reference>
<evidence type="ECO:0000256" key="3">
    <source>
        <dbReference type="ARBA" id="ARBA00022692"/>
    </source>
</evidence>
<organism evidence="8 9">
    <name type="scientific">Mahella australiensis (strain DSM 15567 / CIP 107919 / 50-1 BON)</name>
    <dbReference type="NCBI Taxonomy" id="697281"/>
    <lineage>
        <taxon>Bacteria</taxon>
        <taxon>Bacillati</taxon>
        <taxon>Bacillota</taxon>
        <taxon>Clostridia</taxon>
        <taxon>Thermoanaerobacterales</taxon>
        <taxon>Thermoanaerobacterales Family IV. Incertae Sedis</taxon>
        <taxon>Mahella</taxon>
    </lineage>
</organism>
<dbReference type="EMBL" id="CP002360">
    <property type="protein sequence ID" value="AEE95435.1"/>
    <property type="molecule type" value="Genomic_DNA"/>
</dbReference>
<feature type="transmembrane region" description="Helical" evidence="6">
    <location>
        <begin position="12"/>
        <end position="30"/>
    </location>
</feature>